<dbReference type="AlphaFoldDB" id="A0AAN8FIF3"/>
<organism evidence="1 2">
    <name type="scientific">Trichostrongylus colubriformis</name>
    <name type="common">Black scour worm</name>
    <dbReference type="NCBI Taxonomy" id="6319"/>
    <lineage>
        <taxon>Eukaryota</taxon>
        <taxon>Metazoa</taxon>
        <taxon>Ecdysozoa</taxon>
        <taxon>Nematoda</taxon>
        <taxon>Chromadorea</taxon>
        <taxon>Rhabditida</taxon>
        <taxon>Rhabditina</taxon>
        <taxon>Rhabditomorpha</taxon>
        <taxon>Strongyloidea</taxon>
        <taxon>Trichostrongylidae</taxon>
        <taxon>Trichostrongylus</taxon>
    </lineage>
</organism>
<name>A0AAN8FIF3_TRICO</name>
<gene>
    <name evidence="1" type="ORF">GCK32_002717</name>
</gene>
<comment type="caution">
    <text evidence="1">The sequence shown here is derived from an EMBL/GenBank/DDBJ whole genome shotgun (WGS) entry which is preliminary data.</text>
</comment>
<accession>A0AAN8FIF3</accession>
<dbReference type="EMBL" id="WIXE01019228">
    <property type="protein sequence ID" value="KAK5970195.1"/>
    <property type="molecule type" value="Genomic_DNA"/>
</dbReference>
<reference evidence="1 2" key="1">
    <citation type="submission" date="2019-10" db="EMBL/GenBank/DDBJ databases">
        <title>Assembly and Annotation for the nematode Trichostrongylus colubriformis.</title>
        <authorList>
            <person name="Martin J."/>
        </authorList>
    </citation>
    <scope>NUCLEOTIDE SEQUENCE [LARGE SCALE GENOMIC DNA]</scope>
    <source>
        <strain evidence="1">G859</strain>
        <tissue evidence="1">Whole worm</tissue>
    </source>
</reference>
<evidence type="ECO:0000313" key="2">
    <source>
        <dbReference type="Proteomes" id="UP001331761"/>
    </source>
</evidence>
<dbReference type="Proteomes" id="UP001331761">
    <property type="component" value="Unassembled WGS sequence"/>
</dbReference>
<evidence type="ECO:0000313" key="1">
    <source>
        <dbReference type="EMBL" id="KAK5970195.1"/>
    </source>
</evidence>
<protein>
    <submittedName>
        <fullName evidence="1">Uncharacterized protein</fullName>
    </submittedName>
</protein>
<keyword evidence="2" id="KW-1185">Reference proteome</keyword>
<sequence length="71" mass="8078">MELDCLILTNGLQFSVSIGHDDFTVNAIRKKSSLGQSWYHHTNIQCNLVMVGLHAAFYRTDYLSKTRFASI</sequence>
<proteinExistence type="predicted"/>